<feature type="signal peptide" evidence="1">
    <location>
        <begin position="1"/>
        <end position="21"/>
    </location>
</feature>
<evidence type="ECO:0000313" key="2">
    <source>
        <dbReference type="EMBL" id="SFD15351.1"/>
    </source>
</evidence>
<dbReference type="OrthoDB" id="1490051at2"/>
<dbReference type="Proteomes" id="UP000198598">
    <property type="component" value="Unassembled WGS sequence"/>
</dbReference>
<feature type="chain" id="PRO_5011526460" evidence="1">
    <location>
        <begin position="22"/>
        <end position="426"/>
    </location>
</feature>
<accession>A0A1I1PZM7</accession>
<reference evidence="2 3" key="1">
    <citation type="submission" date="2016-10" db="EMBL/GenBank/DDBJ databases">
        <authorList>
            <person name="de Groot N.N."/>
        </authorList>
    </citation>
    <scope>NUCLEOTIDE SEQUENCE [LARGE SCALE GENOMIC DNA]</scope>
    <source>
        <strain evidence="2 3">DSM 26130</strain>
    </source>
</reference>
<organism evidence="2 3">
    <name type="scientific">Spirosoma endophyticum</name>
    <dbReference type="NCBI Taxonomy" id="662367"/>
    <lineage>
        <taxon>Bacteria</taxon>
        <taxon>Pseudomonadati</taxon>
        <taxon>Bacteroidota</taxon>
        <taxon>Cytophagia</taxon>
        <taxon>Cytophagales</taxon>
        <taxon>Cytophagaceae</taxon>
        <taxon>Spirosoma</taxon>
    </lineage>
</organism>
<keyword evidence="1" id="KW-0732">Signal</keyword>
<name>A0A1I1PZM7_9BACT</name>
<dbReference type="STRING" id="662367.SAMN05216167_103535"/>
<dbReference type="NCBIfam" id="TIGR04183">
    <property type="entry name" value="Por_Secre_tail"/>
    <property type="match status" value="1"/>
</dbReference>
<evidence type="ECO:0000256" key="1">
    <source>
        <dbReference type="SAM" id="SignalP"/>
    </source>
</evidence>
<protein>
    <submittedName>
        <fullName evidence="2">Por secretion system C-terminal sorting domain-containing protein</fullName>
    </submittedName>
</protein>
<sequence>MKKVYTALFLFCLLVAADAIGQTTYFEQDFSTGSVPADYISATPDNTKFNGIGSGATLLVNVVGQALEFDRQADNTTRGYVVRTTDFSPAPSSLYVQFRFQVLSTSKPGANAVKFYVGSGFNVPTPPTNASVYARFALDIQDNTSFQANALPNGGSAPNNPQTFSGWQTITFILNKAGSTLRYLTPLGDLEQQPVDTYDLWVGTTKVFDNQPVLTPSQSVTDFKLGFDDGISKIQVDDFLIRDINGILPVTLLDFTAKPEGDRVQLAWTTAMERNTDRFVVERSRDLGEYVPVGELAAKGNTDERQYYGLTDLNPQPGVNYYRLMQVDNDGSRHAFKPISAIIQVNEPVVAVYPNPSTAVRIHLRLWNAGDAVIQLRTTTGQTISGRLERQAGEADFVVDQPLSCGLYWLDVQTNGQKKVIKVLVP</sequence>
<dbReference type="EMBL" id="FOLQ01000003">
    <property type="protein sequence ID" value="SFD15351.1"/>
    <property type="molecule type" value="Genomic_DNA"/>
</dbReference>
<dbReference type="RefSeq" id="WP_093826114.1">
    <property type="nucleotide sequence ID" value="NZ_FOLQ01000003.1"/>
</dbReference>
<evidence type="ECO:0000313" key="3">
    <source>
        <dbReference type="Proteomes" id="UP000198598"/>
    </source>
</evidence>
<keyword evidence="3" id="KW-1185">Reference proteome</keyword>
<proteinExistence type="predicted"/>
<dbReference type="InterPro" id="IPR026444">
    <property type="entry name" value="Secre_tail"/>
</dbReference>
<gene>
    <name evidence="2" type="ORF">SAMN05216167_103535</name>
</gene>
<dbReference type="AlphaFoldDB" id="A0A1I1PZM7"/>